<feature type="signal peptide" evidence="6">
    <location>
        <begin position="1"/>
        <end position="21"/>
    </location>
</feature>
<protein>
    <submittedName>
        <fullName evidence="9">Starch-binding associating with outer membrane</fullName>
    </submittedName>
</protein>
<dbReference type="SUPFAM" id="SSF48452">
    <property type="entry name" value="TPR-like"/>
    <property type="match status" value="1"/>
</dbReference>
<keyword evidence="4" id="KW-0472">Membrane</keyword>
<dbReference type="GO" id="GO:0009279">
    <property type="term" value="C:cell outer membrane"/>
    <property type="evidence" value="ECO:0007669"/>
    <property type="project" value="UniProtKB-SubCell"/>
</dbReference>
<dbReference type="Gene3D" id="1.25.40.390">
    <property type="match status" value="1"/>
</dbReference>
<gene>
    <name evidence="9" type="ORF">SAMN04488029_3375</name>
</gene>
<dbReference type="RefSeq" id="WP_084373985.1">
    <property type="nucleotide sequence ID" value="NZ_FWYF01000003.1"/>
</dbReference>
<proteinExistence type="inferred from homology"/>
<evidence type="ECO:0000256" key="6">
    <source>
        <dbReference type="SAM" id="SignalP"/>
    </source>
</evidence>
<evidence type="ECO:0000313" key="10">
    <source>
        <dbReference type="Proteomes" id="UP000192472"/>
    </source>
</evidence>
<dbReference type="InterPro" id="IPR012944">
    <property type="entry name" value="SusD_RagB_dom"/>
</dbReference>
<dbReference type="AlphaFoldDB" id="A0A1W2GL46"/>
<organism evidence="9 10">
    <name type="scientific">Reichenbachiella faecimaris</name>
    <dbReference type="NCBI Taxonomy" id="692418"/>
    <lineage>
        <taxon>Bacteria</taxon>
        <taxon>Pseudomonadati</taxon>
        <taxon>Bacteroidota</taxon>
        <taxon>Cytophagia</taxon>
        <taxon>Cytophagales</taxon>
        <taxon>Reichenbachiellaceae</taxon>
        <taxon>Reichenbachiella</taxon>
    </lineage>
</organism>
<name>A0A1W2GL46_REIFA</name>
<comment type="subcellular location">
    <subcellularLocation>
        <location evidence="1">Cell outer membrane</location>
    </subcellularLocation>
</comment>
<evidence type="ECO:0000256" key="5">
    <source>
        <dbReference type="ARBA" id="ARBA00023237"/>
    </source>
</evidence>
<keyword evidence="10" id="KW-1185">Reference proteome</keyword>
<dbReference type="CDD" id="cd08977">
    <property type="entry name" value="SusD"/>
    <property type="match status" value="1"/>
</dbReference>
<dbReference type="PROSITE" id="PS51257">
    <property type="entry name" value="PROKAR_LIPOPROTEIN"/>
    <property type="match status" value="1"/>
</dbReference>
<evidence type="ECO:0000256" key="4">
    <source>
        <dbReference type="ARBA" id="ARBA00023136"/>
    </source>
</evidence>
<keyword evidence="3 6" id="KW-0732">Signal</keyword>
<dbReference type="STRING" id="692418.SAMN04488029_3375"/>
<evidence type="ECO:0000259" key="8">
    <source>
        <dbReference type="Pfam" id="PF14322"/>
    </source>
</evidence>
<dbReference type="Pfam" id="PF07980">
    <property type="entry name" value="SusD_RagB"/>
    <property type="match status" value="1"/>
</dbReference>
<evidence type="ECO:0000256" key="1">
    <source>
        <dbReference type="ARBA" id="ARBA00004442"/>
    </source>
</evidence>
<keyword evidence="5" id="KW-0998">Cell outer membrane</keyword>
<reference evidence="9 10" key="1">
    <citation type="submission" date="2017-04" db="EMBL/GenBank/DDBJ databases">
        <authorList>
            <person name="Afonso C.L."/>
            <person name="Miller P.J."/>
            <person name="Scott M.A."/>
            <person name="Spackman E."/>
            <person name="Goraichik I."/>
            <person name="Dimitrov K.M."/>
            <person name="Suarez D.L."/>
            <person name="Swayne D.E."/>
        </authorList>
    </citation>
    <scope>NUCLEOTIDE SEQUENCE [LARGE SCALE GENOMIC DNA]</scope>
    <source>
        <strain evidence="9 10">DSM 26133</strain>
    </source>
</reference>
<dbReference type="Pfam" id="PF14322">
    <property type="entry name" value="SusD-like_3"/>
    <property type="match status" value="1"/>
</dbReference>
<accession>A0A1W2GL46</accession>
<comment type="similarity">
    <text evidence="2">Belongs to the SusD family.</text>
</comment>
<dbReference type="Proteomes" id="UP000192472">
    <property type="component" value="Unassembled WGS sequence"/>
</dbReference>
<sequence>MNKKLAILGMVGLIMTVVVTACSDFLDTDVNGVSSIETFYQTDEDAELAIIATYDILTWHENSWGWASPTFIKTLPSDEGTCGGANDTDQPPYQALDDYEWDATNNALLGTWNVNYYGVFRANMVIENIVPENDLKKRIVAEAKGLRAFFYLELVTQFGDLPLVLTGLTPAEYNQARVPAADIYAQIETDLKEAIPELPTKAQYAAGDKFRVSKGTAYSILGKAQLYQKKYSEAVSSFNNVTGYSLEPNYADIFVESGEFGVESIFEASYSSLGKSNWDNYPWGVRHEDNIHIQLMGPRSGNIDGLGMLGGWGFNYPSTKMAQAFLDEGDTERYNATILSEADYLTISGDTEFDPSAWWDYDGYFRLKYGPYVSETILTDPASTPELNYGTNWRLIRYADILLLLAEAHYFDGNEPAAQAALNEVRDRVGLPDVTVTGNALFNAIVKERQLELAFEGHRYFDLIRWGLADQELGSLGYTSKHSVFPIPASELAAATNMTQNDGY</sequence>
<feature type="domain" description="SusD-like N-terminal" evidence="8">
    <location>
        <begin position="97"/>
        <end position="223"/>
    </location>
</feature>
<evidence type="ECO:0000256" key="3">
    <source>
        <dbReference type="ARBA" id="ARBA00022729"/>
    </source>
</evidence>
<evidence type="ECO:0000259" key="7">
    <source>
        <dbReference type="Pfam" id="PF07980"/>
    </source>
</evidence>
<dbReference type="InterPro" id="IPR033985">
    <property type="entry name" value="SusD-like_N"/>
</dbReference>
<dbReference type="EMBL" id="FWYF01000003">
    <property type="protein sequence ID" value="SMD37365.1"/>
    <property type="molecule type" value="Genomic_DNA"/>
</dbReference>
<evidence type="ECO:0000313" key="9">
    <source>
        <dbReference type="EMBL" id="SMD37365.1"/>
    </source>
</evidence>
<dbReference type="InterPro" id="IPR011990">
    <property type="entry name" value="TPR-like_helical_dom_sf"/>
</dbReference>
<evidence type="ECO:0000256" key="2">
    <source>
        <dbReference type="ARBA" id="ARBA00006275"/>
    </source>
</evidence>
<dbReference type="OrthoDB" id="9792139at2"/>
<feature type="chain" id="PRO_5012845645" evidence="6">
    <location>
        <begin position="22"/>
        <end position="504"/>
    </location>
</feature>
<feature type="domain" description="RagB/SusD" evidence="7">
    <location>
        <begin position="263"/>
        <end position="475"/>
    </location>
</feature>